<dbReference type="PANTHER" id="PTHR46071:SF2">
    <property type="entry name" value="ANKYRIN REPEAT AND BTB_POZ DOMAIN-CONTAINING PROTEIN 2-LIKE PROTEIN"/>
    <property type="match status" value="1"/>
</dbReference>
<dbReference type="InterPro" id="IPR000210">
    <property type="entry name" value="BTB/POZ_dom"/>
</dbReference>
<evidence type="ECO:0000259" key="3">
    <source>
        <dbReference type="PROSITE" id="PS50097"/>
    </source>
</evidence>
<dbReference type="Gene3D" id="3.30.710.10">
    <property type="entry name" value="Potassium Channel Kv1.1, Chain A"/>
    <property type="match status" value="1"/>
</dbReference>
<dbReference type="PROSITE" id="PS50088">
    <property type="entry name" value="ANK_REPEAT"/>
    <property type="match status" value="1"/>
</dbReference>
<protein>
    <recommendedName>
        <fullName evidence="3">BTB domain-containing protein</fullName>
    </recommendedName>
</protein>
<dbReference type="Gene3D" id="1.25.40.20">
    <property type="entry name" value="Ankyrin repeat-containing domain"/>
    <property type="match status" value="2"/>
</dbReference>
<dbReference type="Ensembl" id="ENSEBUT00000026285.1">
    <property type="protein sequence ID" value="ENSEBUP00000025710.1"/>
    <property type="gene ID" value="ENSEBUG00000015835.1"/>
</dbReference>
<dbReference type="SUPFAM" id="SSF54695">
    <property type="entry name" value="POZ domain"/>
    <property type="match status" value="1"/>
</dbReference>
<reference evidence="4" key="1">
    <citation type="submission" date="2025-08" db="UniProtKB">
        <authorList>
            <consortium name="Ensembl"/>
        </authorList>
    </citation>
    <scope>IDENTIFICATION</scope>
</reference>
<dbReference type="SMART" id="SM00248">
    <property type="entry name" value="ANK"/>
    <property type="match status" value="4"/>
</dbReference>
<accession>A0A8C4X1G1</accession>
<evidence type="ECO:0000313" key="4">
    <source>
        <dbReference type="Ensembl" id="ENSEBUP00000025710.1"/>
    </source>
</evidence>
<dbReference type="Pfam" id="PF00023">
    <property type="entry name" value="Ank"/>
    <property type="match status" value="1"/>
</dbReference>
<name>A0A8C4X1G1_EPTBU</name>
<dbReference type="Proteomes" id="UP000694388">
    <property type="component" value="Unplaced"/>
</dbReference>
<dbReference type="SUPFAM" id="SSF48403">
    <property type="entry name" value="Ankyrin repeat"/>
    <property type="match status" value="1"/>
</dbReference>
<dbReference type="PANTHER" id="PTHR46071">
    <property type="entry name" value="ANKYRIN REPEAT AND BTB/POZ DOMAIN-CONTAINING"/>
    <property type="match status" value="1"/>
</dbReference>
<dbReference type="Pfam" id="PF00651">
    <property type="entry name" value="BTB"/>
    <property type="match status" value="1"/>
</dbReference>
<keyword evidence="2" id="KW-0812">Transmembrane</keyword>
<sequence>MGVCGAHRLTSVRDGVKVGTTSVVLSFSNPVLPPKVFLGYETLPVWEYIPPPLRFYKCQKFSHYNNCVLLHRPSLMAVACRDLSAEVVTKSFLKSAAFAMLDCGRVDVLDPAATLLGAEGINVRNEQGLTPLMFASCHGDEAMVQMLLDLRADPDVQVPSPSATCPLVHPQTRHYTVLMFATAHGHVSVCQVRLSSHVFHKGFIYFASICSGDLPMVKLLLSFGADPLVGTVWGGLGGPAGQRGEGSAISQAAAHGHRQVLHLLLSAPSPSCSPDLLSLAEILAEGLTEAEREKETRGDVGEHRLRRGRVKGREKEREHVLEEAMYLAAEHGYVDIVCDLRELGEKQTLHFKGSQKCFKGNVEPSTLPVYAQCCLIIAIAISHCYAAQTRSKLTTERSAAHASFVNSPHLSDVIFLVQGRPFHAHRVLLASSSPRSLLCFFGLLTSIINLVFYSVIPSHQRWFKLNLQFCLEWLYCM</sequence>
<dbReference type="InterPro" id="IPR052089">
    <property type="entry name" value="Ankyrin-BTB/POZ_domain"/>
</dbReference>
<evidence type="ECO:0000313" key="5">
    <source>
        <dbReference type="Proteomes" id="UP000694388"/>
    </source>
</evidence>
<dbReference type="InterPro" id="IPR011333">
    <property type="entry name" value="SKP1/BTB/POZ_sf"/>
</dbReference>
<proteinExistence type="predicted"/>
<keyword evidence="1" id="KW-0040">ANK repeat</keyword>
<feature type="transmembrane region" description="Helical" evidence="2">
    <location>
        <begin position="436"/>
        <end position="456"/>
    </location>
</feature>
<evidence type="ECO:0000256" key="2">
    <source>
        <dbReference type="SAM" id="Phobius"/>
    </source>
</evidence>
<dbReference type="InterPro" id="IPR002110">
    <property type="entry name" value="Ankyrin_rpt"/>
</dbReference>
<feature type="transmembrane region" description="Helical" evidence="2">
    <location>
        <begin position="367"/>
        <end position="387"/>
    </location>
</feature>
<dbReference type="InterPro" id="IPR036770">
    <property type="entry name" value="Ankyrin_rpt-contain_sf"/>
</dbReference>
<feature type="domain" description="BTB" evidence="3">
    <location>
        <begin position="411"/>
        <end position="477"/>
    </location>
</feature>
<reference evidence="4" key="2">
    <citation type="submission" date="2025-09" db="UniProtKB">
        <authorList>
            <consortium name="Ensembl"/>
        </authorList>
    </citation>
    <scope>IDENTIFICATION</scope>
</reference>
<dbReference type="PROSITE" id="PS50097">
    <property type="entry name" value="BTB"/>
    <property type="match status" value="1"/>
</dbReference>
<dbReference type="PROSITE" id="PS50297">
    <property type="entry name" value="ANK_REP_REGION"/>
    <property type="match status" value="1"/>
</dbReference>
<organism evidence="4 5">
    <name type="scientific">Eptatretus burgeri</name>
    <name type="common">Inshore hagfish</name>
    <dbReference type="NCBI Taxonomy" id="7764"/>
    <lineage>
        <taxon>Eukaryota</taxon>
        <taxon>Metazoa</taxon>
        <taxon>Chordata</taxon>
        <taxon>Craniata</taxon>
        <taxon>Vertebrata</taxon>
        <taxon>Cyclostomata</taxon>
        <taxon>Myxini</taxon>
        <taxon>Myxiniformes</taxon>
        <taxon>Myxinidae</taxon>
        <taxon>Eptatretinae</taxon>
        <taxon>Eptatretus</taxon>
    </lineage>
</organism>
<keyword evidence="5" id="KW-1185">Reference proteome</keyword>
<evidence type="ECO:0000256" key="1">
    <source>
        <dbReference type="PROSITE-ProRule" id="PRU00023"/>
    </source>
</evidence>
<feature type="repeat" description="ANK" evidence="1">
    <location>
        <begin position="127"/>
        <end position="159"/>
    </location>
</feature>
<keyword evidence="2" id="KW-0472">Membrane</keyword>
<keyword evidence="2" id="KW-1133">Transmembrane helix</keyword>
<dbReference type="AlphaFoldDB" id="A0A8C4X1G1"/>